<dbReference type="OrthoDB" id="5988374at2759"/>
<dbReference type="EMBL" id="MU825416">
    <property type="protein sequence ID" value="KAJ7390431.1"/>
    <property type="molecule type" value="Genomic_DNA"/>
</dbReference>
<accession>A0A9X0D8G2</accession>
<dbReference type="PANTHER" id="PTHR24543:SF325">
    <property type="entry name" value="F5_8 TYPE C DOMAIN-CONTAINING PROTEIN"/>
    <property type="match status" value="1"/>
</dbReference>
<proteinExistence type="predicted"/>
<dbReference type="PANTHER" id="PTHR24543">
    <property type="entry name" value="MULTICOPPER OXIDASE-RELATED"/>
    <property type="match status" value="1"/>
</dbReference>
<keyword evidence="3" id="KW-1185">Reference proteome</keyword>
<evidence type="ECO:0000313" key="2">
    <source>
        <dbReference type="EMBL" id="KAJ7390431.1"/>
    </source>
</evidence>
<feature type="domain" description="F5/8 type C" evidence="1">
    <location>
        <begin position="1"/>
        <end position="115"/>
    </location>
</feature>
<dbReference type="Proteomes" id="UP001163046">
    <property type="component" value="Unassembled WGS sequence"/>
</dbReference>
<dbReference type="Gene3D" id="2.60.120.260">
    <property type="entry name" value="Galactose-binding domain-like"/>
    <property type="match status" value="1"/>
</dbReference>
<dbReference type="Pfam" id="PF00754">
    <property type="entry name" value="F5_F8_type_C"/>
    <property type="match status" value="1"/>
</dbReference>
<dbReference type="PROSITE" id="PS01285">
    <property type="entry name" value="FA58C_1"/>
    <property type="match status" value="1"/>
</dbReference>
<gene>
    <name evidence="2" type="ORF">OS493_025130</name>
</gene>
<name>A0A9X0D8G2_9CNID</name>
<dbReference type="PROSITE" id="PS50022">
    <property type="entry name" value="FA58C_3"/>
    <property type="match status" value="1"/>
</dbReference>
<organism evidence="2 3">
    <name type="scientific">Desmophyllum pertusum</name>
    <dbReference type="NCBI Taxonomy" id="174260"/>
    <lineage>
        <taxon>Eukaryota</taxon>
        <taxon>Metazoa</taxon>
        <taxon>Cnidaria</taxon>
        <taxon>Anthozoa</taxon>
        <taxon>Hexacorallia</taxon>
        <taxon>Scleractinia</taxon>
        <taxon>Caryophylliina</taxon>
        <taxon>Caryophylliidae</taxon>
        <taxon>Desmophyllum</taxon>
    </lineage>
</organism>
<reference evidence="2" key="1">
    <citation type="submission" date="2023-01" db="EMBL/GenBank/DDBJ databases">
        <title>Genome assembly of the deep-sea coral Lophelia pertusa.</title>
        <authorList>
            <person name="Herrera S."/>
            <person name="Cordes E."/>
        </authorList>
    </citation>
    <scope>NUCLEOTIDE SEQUENCE</scope>
    <source>
        <strain evidence="2">USNM1676648</strain>
        <tissue evidence="2">Polyp</tissue>
    </source>
</reference>
<comment type="caution">
    <text evidence="2">The sequence shown here is derived from an EMBL/GenBank/DDBJ whole genome shotgun (WGS) entry which is preliminary data.</text>
</comment>
<dbReference type="SUPFAM" id="SSF49785">
    <property type="entry name" value="Galactose-binding domain-like"/>
    <property type="match status" value="1"/>
</dbReference>
<dbReference type="InterPro" id="IPR008979">
    <property type="entry name" value="Galactose-bd-like_sf"/>
</dbReference>
<dbReference type="InterPro" id="IPR000421">
    <property type="entry name" value="FA58C"/>
</dbReference>
<sequence length="115" mass="12562">MGDKSIPDSQITASSEYGPAYAATNARLGHVAGNGKTGSWTAKTQNIGQWIEVDLGDITKVTKIGTQGRQEAGWWVTEYKMSYSWLGGYFVFYKSGPYSAEQVSLQGKLSWGSRI</sequence>
<evidence type="ECO:0000259" key="1">
    <source>
        <dbReference type="PROSITE" id="PS50022"/>
    </source>
</evidence>
<evidence type="ECO:0000313" key="3">
    <source>
        <dbReference type="Proteomes" id="UP001163046"/>
    </source>
</evidence>
<protein>
    <recommendedName>
        <fullName evidence="1">F5/8 type C domain-containing protein</fullName>
    </recommendedName>
</protein>
<dbReference type="AlphaFoldDB" id="A0A9X0D8G2"/>